<organism evidence="2 3">
    <name type="scientific">Dryococelus australis</name>
    <dbReference type="NCBI Taxonomy" id="614101"/>
    <lineage>
        <taxon>Eukaryota</taxon>
        <taxon>Metazoa</taxon>
        <taxon>Ecdysozoa</taxon>
        <taxon>Arthropoda</taxon>
        <taxon>Hexapoda</taxon>
        <taxon>Insecta</taxon>
        <taxon>Pterygota</taxon>
        <taxon>Neoptera</taxon>
        <taxon>Polyneoptera</taxon>
        <taxon>Phasmatodea</taxon>
        <taxon>Verophasmatodea</taxon>
        <taxon>Anareolatae</taxon>
        <taxon>Phasmatidae</taxon>
        <taxon>Eurycanthinae</taxon>
        <taxon>Dryococelus</taxon>
    </lineage>
</organism>
<evidence type="ECO:0000313" key="2">
    <source>
        <dbReference type="EMBL" id="KAJ8891933.1"/>
    </source>
</evidence>
<accession>A0ABQ9I5K6</accession>
<dbReference type="EMBL" id="JARBHB010000002">
    <property type="protein sequence ID" value="KAJ8891933.1"/>
    <property type="molecule type" value="Genomic_DNA"/>
</dbReference>
<dbReference type="Proteomes" id="UP001159363">
    <property type="component" value="Chromosome 2"/>
</dbReference>
<comment type="caution">
    <text evidence="2">The sequence shown here is derived from an EMBL/GenBank/DDBJ whole genome shotgun (WGS) entry which is preliminary data.</text>
</comment>
<protein>
    <submittedName>
        <fullName evidence="2">Uncharacterized protein</fullName>
    </submittedName>
</protein>
<evidence type="ECO:0000313" key="3">
    <source>
        <dbReference type="Proteomes" id="UP001159363"/>
    </source>
</evidence>
<keyword evidence="3" id="KW-1185">Reference proteome</keyword>
<keyword evidence="1" id="KW-0472">Membrane</keyword>
<proteinExistence type="predicted"/>
<reference evidence="2 3" key="1">
    <citation type="submission" date="2023-02" db="EMBL/GenBank/DDBJ databases">
        <title>LHISI_Scaffold_Assembly.</title>
        <authorList>
            <person name="Stuart O.P."/>
            <person name="Cleave R."/>
            <person name="Magrath M.J.L."/>
            <person name="Mikheyev A.S."/>
        </authorList>
    </citation>
    <scope>NUCLEOTIDE SEQUENCE [LARGE SCALE GENOMIC DNA]</scope>
    <source>
        <strain evidence="2">Daus_M_001</strain>
        <tissue evidence="2">Leg muscle</tissue>
    </source>
</reference>
<keyword evidence="1" id="KW-0812">Transmembrane</keyword>
<sequence>MHHASRLHKELAAPSSRLTYAAHMQNVTLPGRILTLTFSCLTNCCQTVHSCHKHPLVLRAFYAYRPDHQLSRTSQSLMHFTATTLAISCFTATILAIILSTVKFLARQGLALRGHQVDKQNFQQLQQMKAEDCPEIKTWLKRKHDWCSPEIQNEMLQLLANELMRR</sequence>
<gene>
    <name evidence="2" type="ORF">PR048_004492</name>
</gene>
<evidence type="ECO:0000256" key="1">
    <source>
        <dbReference type="SAM" id="Phobius"/>
    </source>
</evidence>
<name>A0ABQ9I5K6_9NEOP</name>
<keyword evidence="1" id="KW-1133">Transmembrane helix</keyword>
<feature type="transmembrane region" description="Helical" evidence="1">
    <location>
        <begin position="85"/>
        <end position="106"/>
    </location>
</feature>